<sequence>MKNIKELIENINNQIKAEYKGCVSVSKLCNDYIKVKFDDVVQAEVCAKKGLNDPNYKYAGMTANQILEQWHAKSSESKRYGSLLDDYAGMNLNNETEKLELWKLDNGYDYDDRLKSICKGFDDFYNFISTKTNYKYVARELPLYCKTPKDGHINGRFDCLFYDENTDAYIIIDWKTTDDITTSSRYGKKLQGPAYMLDECDMNTYTIQLHVYKKALVETYGLSSYDKISVYVCNLLRQPNEQGLNFKLFKQNFDFDVNRLNTFIDFGNQKFKLMKTLSEKCDNQKK</sequence>
<dbReference type="EMBL" id="OR769219">
    <property type="protein sequence ID" value="WQJ51593.1"/>
    <property type="molecule type" value="Genomic_DNA"/>
</dbReference>
<dbReference type="Proteomes" id="UP001348805">
    <property type="component" value="Segment"/>
</dbReference>
<name>A0ABZ0Z357_9CAUD</name>
<dbReference type="SUPFAM" id="SSF52980">
    <property type="entry name" value="Restriction endonuclease-like"/>
    <property type="match status" value="1"/>
</dbReference>
<evidence type="ECO:0000313" key="2">
    <source>
        <dbReference type="Proteomes" id="UP001348805"/>
    </source>
</evidence>
<proteinExistence type="predicted"/>
<keyword evidence="1" id="KW-0269">Exonuclease</keyword>
<accession>A0ABZ0Z357</accession>
<dbReference type="InterPro" id="IPR011604">
    <property type="entry name" value="PDDEXK-like_dom_sf"/>
</dbReference>
<protein>
    <submittedName>
        <fullName evidence="1">Exonuclease</fullName>
    </submittedName>
</protein>
<keyword evidence="1" id="KW-0378">Hydrolase</keyword>
<dbReference type="InterPro" id="IPR011335">
    <property type="entry name" value="Restrct_endonuc-II-like"/>
</dbReference>
<organism evidence="1 2">
    <name type="scientific">phage Lak_Megaphage_RVC_AP3_GC26</name>
    <dbReference type="NCBI Taxonomy" id="3109225"/>
    <lineage>
        <taxon>Viruses</taxon>
        <taxon>Duplodnaviria</taxon>
        <taxon>Heunggongvirae</taxon>
        <taxon>Uroviricota</taxon>
        <taxon>Caudoviricetes</taxon>
        <taxon>Caudoviricetes code 15 clade</taxon>
    </lineage>
</organism>
<evidence type="ECO:0000313" key="1">
    <source>
        <dbReference type="EMBL" id="WQJ51593.1"/>
    </source>
</evidence>
<keyword evidence="2" id="KW-1185">Reference proteome</keyword>
<reference evidence="1 2" key="1">
    <citation type="submission" date="2023-11" db="EMBL/GenBank/DDBJ databases">
        <authorList>
            <person name="Cook R."/>
            <person name="Crisci M."/>
            <person name="Pye H."/>
            <person name="Adriaenssens E."/>
            <person name="Santini J."/>
        </authorList>
    </citation>
    <scope>NUCLEOTIDE SEQUENCE [LARGE SCALE GENOMIC DNA]</scope>
    <source>
        <strain evidence="1">Lak_Megaphage_RVC_AP3_GC26</strain>
    </source>
</reference>
<dbReference type="Gene3D" id="3.90.320.10">
    <property type="match status" value="1"/>
</dbReference>
<keyword evidence="1" id="KW-0540">Nuclease</keyword>
<dbReference type="GO" id="GO:0004527">
    <property type="term" value="F:exonuclease activity"/>
    <property type="evidence" value="ECO:0007669"/>
    <property type="project" value="UniProtKB-KW"/>
</dbReference>